<accession>A0ACB8RIM0</accession>
<evidence type="ECO:0000313" key="2">
    <source>
        <dbReference type="Proteomes" id="UP000814033"/>
    </source>
</evidence>
<proteinExistence type="predicted"/>
<sequence length="187" mass="21325">MLLVVHFWPIQTISQPVERMSLRNRVDPSGFAGGIVIGALLFGTSLLRFRHRLPPRHPPRHRRLLRHPCPSYRHHHNTRRSFFSIPFVYKYHMIPFSPSPKATTSRQRPLPICHVSISAEVLIMMYNFAGLLLQRIPVIQRTFDDVDIFHAKAVRLPSAPSISNARHSLTPSAAFSPGAVPSFARRT</sequence>
<keyword evidence="2" id="KW-1185">Reference proteome</keyword>
<comment type="caution">
    <text evidence="1">The sequence shown here is derived from an EMBL/GenBank/DDBJ whole genome shotgun (WGS) entry which is preliminary data.</text>
</comment>
<protein>
    <submittedName>
        <fullName evidence="1">Uncharacterized protein</fullName>
    </submittedName>
</protein>
<gene>
    <name evidence="1" type="ORF">FA95DRAFT_408063</name>
</gene>
<reference evidence="1" key="2">
    <citation type="journal article" date="2022" name="New Phytol.">
        <title>Evolutionary transition to the ectomycorrhizal habit in the genomes of a hyperdiverse lineage of mushroom-forming fungi.</title>
        <authorList>
            <person name="Looney B."/>
            <person name="Miyauchi S."/>
            <person name="Morin E."/>
            <person name="Drula E."/>
            <person name="Courty P.E."/>
            <person name="Kohler A."/>
            <person name="Kuo A."/>
            <person name="LaButti K."/>
            <person name="Pangilinan J."/>
            <person name="Lipzen A."/>
            <person name="Riley R."/>
            <person name="Andreopoulos W."/>
            <person name="He G."/>
            <person name="Johnson J."/>
            <person name="Nolan M."/>
            <person name="Tritt A."/>
            <person name="Barry K.W."/>
            <person name="Grigoriev I.V."/>
            <person name="Nagy L.G."/>
            <person name="Hibbett D."/>
            <person name="Henrissat B."/>
            <person name="Matheny P.B."/>
            <person name="Labbe J."/>
            <person name="Martin F.M."/>
        </authorList>
    </citation>
    <scope>NUCLEOTIDE SEQUENCE</scope>
    <source>
        <strain evidence="1">FP105234-sp</strain>
    </source>
</reference>
<reference evidence="1" key="1">
    <citation type="submission" date="2021-02" db="EMBL/GenBank/DDBJ databases">
        <authorList>
            <consortium name="DOE Joint Genome Institute"/>
            <person name="Ahrendt S."/>
            <person name="Looney B.P."/>
            <person name="Miyauchi S."/>
            <person name="Morin E."/>
            <person name="Drula E."/>
            <person name="Courty P.E."/>
            <person name="Chicoki N."/>
            <person name="Fauchery L."/>
            <person name="Kohler A."/>
            <person name="Kuo A."/>
            <person name="Labutti K."/>
            <person name="Pangilinan J."/>
            <person name="Lipzen A."/>
            <person name="Riley R."/>
            <person name="Andreopoulos W."/>
            <person name="He G."/>
            <person name="Johnson J."/>
            <person name="Barry K.W."/>
            <person name="Grigoriev I.V."/>
            <person name="Nagy L."/>
            <person name="Hibbett D."/>
            <person name="Henrissat B."/>
            <person name="Matheny P.B."/>
            <person name="Labbe J."/>
            <person name="Martin F."/>
        </authorList>
    </citation>
    <scope>NUCLEOTIDE SEQUENCE</scope>
    <source>
        <strain evidence="1">FP105234-sp</strain>
    </source>
</reference>
<dbReference type="Proteomes" id="UP000814033">
    <property type="component" value="Unassembled WGS sequence"/>
</dbReference>
<dbReference type="EMBL" id="MU276021">
    <property type="protein sequence ID" value="KAI0043373.1"/>
    <property type="molecule type" value="Genomic_DNA"/>
</dbReference>
<evidence type="ECO:0000313" key="1">
    <source>
        <dbReference type="EMBL" id="KAI0043373.1"/>
    </source>
</evidence>
<organism evidence="1 2">
    <name type="scientific">Auriscalpium vulgare</name>
    <dbReference type="NCBI Taxonomy" id="40419"/>
    <lineage>
        <taxon>Eukaryota</taxon>
        <taxon>Fungi</taxon>
        <taxon>Dikarya</taxon>
        <taxon>Basidiomycota</taxon>
        <taxon>Agaricomycotina</taxon>
        <taxon>Agaricomycetes</taxon>
        <taxon>Russulales</taxon>
        <taxon>Auriscalpiaceae</taxon>
        <taxon>Auriscalpium</taxon>
    </lineage>
</organism>
<name>A0ACB8RIM0_9AGAM</name>